<dbReference type="CTD" id="41675"/>
<feature type="compositionally biased region" description="Low complexity" evidence="4">
    <location>
        <begin position="960"/>
        <end position="977"/>
    </location>
</feature>
<dbReference type="SUPFAM" id="SSF48371">
    <property type="entry name" value="ARM repeat"/>
    <property type="match status" value="1"/>
</dbReference>
<gene>
    <name evidence="8" type="primary">LOC100897588</name>
</gene>
<proteinExistence type="inferred from homology"/>
<feature type="compositionally biased region" description="Low complexity" evidence="4">
    <location>
        <begin position="22"/>
        <end position="34"/>
    </location>
</feature>
<dbReference type="KEGG" id="goe:100897588"/>
<feature type="compositionally biased region" description="Low complexity" evidence="4">
    <location>
        <begin position="1053"/>
        <end position="1072"/>
    </location>
</feature>
<dbReference type="Pfam" id="PF04802">
    <property type="entry name" value="PP4R3"/>
    <property type="match status" value="1"/>
</dbReference>
<feature type="region of interest" description="Disordered" evidence="4">
    <location>
        <begin position="1"/>
        <end position="83"/>
    </location>
</feature>
<feature type="compositionally biased region" description="Low complexity" evidence="4">
    <location>
        <begin position="42"/>
        <end position="81"/>
    </location>
</feature>
<dbReference type="Pfam" id="PF22972">
    <property type="entry name" value="EVH1_PP4R3"/>
    <property type="match status" value="1"/>
</dbReference>
<dbReference type="GO" id="GO:0072542">
    <property type="term" value="F:protein phosphatase activator activity"/>
    <property type="evidence" value="ECO:0007669"/>
    <property type="project" value="TreeGrafter"/>
</dbReference>
<evidence type="ECO:0000256" key="1">
    <source>
        <dbReference type="ARBA" id="ARBA00004123"/>
    </source>
</evidence>
<protein>
    <submittedName>
        <fullName evidence="8">Serine/threonine-protein phosphatase 4 regulatory subunit 3A</fullName>
    </submittedName>
</protein>
<feature type="compositionally biased region" description="Acidic residues" evidence="4">
    <location>
        <begin position="882"/>
        <end position="908"/>
    </location>
</feature>
<evidence type="ECO:0000313" key="8">
    <source>
        <dbReference type="RefSeq" id="XP_018494067.1"/>
    </source>
</evidence>
<dbReference type="PANTHER" id="PTHR23318">
    <property type="entry name" value="ATP SYNTHASE GAMMA-RELATED"/>
    <property type="match status" value="1"/>
</dbReference>
<dbReference type="InterPro" id="IPR051137">
    <property type="entry name" value="PP4R3-like"/>
</dbReference>
<keyword evidence="3" id="KW-0539">Nucleus</keyword>
<reference evidence="8" key="1">
    <citation type="submission" date="2025-08" db="UniProtKB">
        <authorList>
            <consortium name="RefSeq"/>
        </authorList>
    </citation>
    <scope>IDENTIFICATION</scope>
</reference>
<feature type="domain" description="Serine/threonine-protein phosphatase 4 regulatory subunit 3-like central" evidence="5">
    <location>
        <begin position="229"/>
        <end position="708"/>
    </location>
</feature>
<evidence type="ECO:0000313" key="7">
    <source>
        <dbReference type="Proteomes" id="UP000694867"/>
    </source>
</evidence>
<dbReference type="InterPro" id="IPR011993">
    <property type="entry name" value="PH-like_dom_sf"/>
</dbReference>
<name>A0AAJ7L541_9ACAR</name>
<dbReference type="FunFam" id="2.30.29.30:FF:000051">
    <property type="entry name" value="Serine/threonine-protein phosphatase 4 regulatory subunit 3B"/>
    <property type="match status" value="1"/>
</dbReference>
<dbReference type="InterPro" id="IPR016024">
    <property type="entry name" value="ARM-type_fold"/>
</dbReference>
<evidence type="ECO:0000259" key="5">
    <source>
        <dbReference type="Pfam" id="PF04802"/>
    </source>
</evidence>
<accession>A0AAJ7L541</accession>
<dbReference type="Gene3D" id="1.25.10.10">
    <property type="entry name" value="Leucine-rich Repeat Variant"/>
    <property type="match status" value="1"/>
</dbReference>
<dbReference type="InterPro" id="IPR011989">
    <property type="entry name" value="ARM-like"/>
</dbReference>
<sequence>MSDGADQETGAAITPSVTQDANTSSEETNSGSTSPQSSPPHAQNGAAAATLTATTSASTSASGSGASSTAQQASTSITNTANQEQSVRRRVKLYLLNAERQWDDKGTGYVSSPYVDALGGISLVVRAEIDASLLLESKVQPETAYQRQQGTLIVWSEGDNYDLALSFQERAGCDEIWKTICQIQGRDPSVDITQEVVESEDEGHEGQVALHTTSRTMLPTCEISHLPDISKILQECLPFPMRRDSVASAIESEDYITKLLDLFTVVEDLEDLDSLHTLYNIFKSIFLLNKNALLDMMFTEENIMQVVGVLEYEPNKPRIRHREYLNATAKFHQVIPFSDPELTSKIHQTYRVQYIQEVVLPTPSIFEENMLASLSSFIFFNKSDIVTILQDDRNFLDQLFTQLKQDTSIEQKRNLVLFLKEFCNFSQTLQPQSREPFFKTLFTLGILQVIECTLQSEDSIIKSASIDILSYLVDFSTAMVRQYCLEQYQSCSERLLMEIILKQILADPEPDVGVSVQLSGILRMLLDPETFVPTENKNSFLTGFYKYSMHVLTDRILEHQKTPPTPPKASLLAHIIEFLSFCVEHHTYHIKNYILHKDLLKKVLEFMKYRNPHLALCALRFVRRIIGLKDDFYNRHITVNCLLRPVVDALKRNSGRYNLLDSAIIELFEFIRSEDISLLGIHVVEQYAAELEDISYVKTFRELRSKFNEQGDRTRMKMPSVNDVGGMMSAAELRYKRDPRQLDEDEEKWFEAEDDTLTTTTTNISDLEERLALDDGAPRQDGLTAVKLVDYPDEDSDDEQPQQSTSTQHNNGGQFRAEDEADDEDEDPPSKRLRQDAEDDEEKAKPEELTPTRRRRRASRDDENEEENDRRKRIRHHRDPQADDVEEDSDEDEVEDESDDDEEDDDSDANSGSKDGSVRAASEISSSEEDSRTTTTTDSEDGERNVNVDDQEHSNILNRTQQQPQQTPQDQLHLPTPDQEQRESRKDQQDPRQEQTSLLEDNQERKASSTGAQREEGDKLLQEKDISSQDTQPKQDQEHRAQLEVERSPPPSQLEQLQQQQKQLTEQQQIQQ</sequence>
<feature type="compositionally biased region" description="Basic and acidic residues" evidence="4">
    <location>
        <begin position="828"/>
        <end position="851"/>
    </location>
</feature>
<evidence type="ECO:0000259" key="6">
    <source>
        <dbReference type="Pfam" id="PF22972"/>
    </source>
</evidence>
<dbReference type="PANTHER" id="PTHR23318:SF0">
    <property type="entry name" value="SERINE_THREONINE-PROTEIN PHOSPHATASE 4 REGULATORY SUBUNIT 3"/>
    <property type="match status" value="1"/>
</dbReference>
<dbReference type="InterPro" id="IPR055236">
    <property type="entry name" value="EVH1_PP4R3"/>
</dbReference>
<comment type="similarity">
    <text evidence="2">Belongs to the SMEK family.</text>
</comment>
<feature type="region of interest" description="Disordered" evidence="4">
    <location>
        <begin position="736"/>
        <end position="763"/>
    </location>
</feature>
<dbReference type="InterPro" id="IPR006887">
    <property type="entry name" value="P4R3-like_central_dom"/>
</dbReference>
<dbReference type="GeneID" id="100897588"/>
<dbReference type="GO" id="GO:0006974">
    <property type="term" value="P:DNA damage response"/>
    <property type="evidence" value="ECO:0007669"/>
    <property type="project" value="TreeGrafter"/>
</dbReference>
<feature type="compositionally biased region" description="Basic and acidic residues" evidence="4">
    <location>
        <begin position="979"/>
        <end position="993"/>
    </location>
</feature>
<organism evidence="7 8">
    <name type="scientific">Galendromus occidentalis</name>
    <name type="common">western predatory mite</name>
    <dbReference type="NCBI Taxonomy" id="34638"/>
    <lineage>
        <taxon>Eukaryota</taxon>
        <taxon>Metazoa</taxon>
        <taxon>Ecdysozoa</taxon>
        <taxon>Arthropoda</taxon>
        <taxon>Chelicerata</taxon>
        <taxon>Arachnida</taxon>
        <taxon>Acari</taxon>
        <taxon>Parasitiformes</taxon>
        <taxon>Mesostigmata</taxon>
        <taxon>Gamasina</taxon>
        <taxon>Phytoseioidea</taxon>
        <taxon>Phytoseiidae</taxon>
        <taxon>Typhlodrominae</taxon>
        <taxon>Galendromus</taxon>
    </lineage>
</organism>
<dbReference type="RefSeq" id="XP_018494067.1">
    <property type="nucleotide sequence ID" value="XM_018638551.1"/>
</dbReference>
<dbReference type="SUPFAM" id="SSF50729">
    <property type="entry name" value="PH domain-like"/>
    <property type="match status" value="1"/>
</dbReference>
<evidence type="ECO:0000256" key="3">
    <source>
        <dbReference type="ARBA" id="ARBA00023242"/>
    </source>
</evidence>
<feature type="domain" description="PP4R3 EVH1-like" evidence="6">
    <location>
        <begin position="88"/>
        <end position="184"/>
    </location>
</feature>
<dbReference type="Gene3D" id="2.30.29.30">
    <property type="entry name" value="Pleckstrin-homology domain (PH domain)/Phosphotyrosine-binding domain (PTB)"/>
    <property type="match status" value="1"/>
</dbReference>
<feature type="region of interest" description="Disordered" evidence="4">
    <location>
        <begin position="792"/>
        <end position="1072"/>
    </location>
</feature>
<feature type="compositionally biased region" description="Basic and acidic residues" evidence="4">
    <location>
        <begin position="1002"/>
        <end position="1047"/>
    </location>
</feature>
<feature type="compositionally biased region" description="Acidic residues" evidence="4">
    <location>
        <begin position="743"/>
        <end position="756"/>
    </location>
</feature>
<evidence type="ECO:0000256" key="4">
    <source>
        <dbReference type="SAM" id="MobiDB-lite"/>
    </source>
</evidence>
<dbReference type="GO" id="GO:0005654">
    <property type="term" value="C:nucleoplasm"/>
    <property type="evidence" value="ECO:0007669"/>
    <property type="project" value="TreeGrafter"/>
</dbReference>
<dbReference type="GO" id="GO:0030289">
    <property type="term" value="C:protein phosphatase 4 complex"/>
    <property type="evidence" value="ECO:0007669"/>
    <property type="project" value="TreeGrafter"/>
</dbReference>
<evidence type="ECO:0000256" key="2">
    <source>
        <dbReference type="ARBA" id="ARBA00008809"/>
    </source>
</evidence>
<dbReference type="AlphaFoldDB" id="A0AAJ7L541"/>
<dbReference type="Proteomes" id="UP000694867">
    <property type="component" value="Unplaced"/>
</dbReference>
<keyword evidence="7" id="KW-1185">Reference proteome</keyword>
<feature type="compositionally biased region" description="Basic and acidic residues" evidence="4">
    <location>
        <begin position="942"/>
        <end position="953"/>
    </location>
</feature>
<comment type="subcellular location">
    <subcellularLocation>
        <location evidence="1">Nucleus</location>
    </subcellularLocation>
</comment>